<dbReference type="Pfam" id="PF02195">
    <property type="entry name" value="ParB_N"/>
    <property type="match status" value="1"/>
</dbReference>
<feature type="region of interest" description="Disordered" evidence="4">
    <location>
        <begin position="331"/>
        <end position="359"/>
    </location>
</feature>
<sequence length="480" mass="54397">MDNKENEVVYLHLEDIIPNRFQPRQVFDEKALKELAVSIKEHGVIQPIIVRNIGNKYEIIAGERRYKASAMAGLTTIPAIIRNLDDKESSKVALLENLQRKNLNPIEEAKTYQKILELDQMTQEELAKTMGKSQSAVANKLRLLALTDEVQDALLNDQISERHARALLNASNADTQKQLLKEVIDNKLTVRELEEKINPKEELTKSDIDNLLNPNPVSASIPNNNSLNIPNQQTSPNIQDNFNKSIGIDYSTPPKFIDYDVPNINENLESTANKSIDINAIKDNARDINFNNPVENNPSNPVNEFFKVPEVEEKKEEPAKDFKFFTPIEEETKKEQPKQETNLSTFETPAPTNAPFINDNPFNLGGETKDIKDSTSTSMDNLLAGVNTKENNHQEQNIPSIDTFNNPFASNPIFSDNVKASEEQQNINKPKYTLNESINLVRETLKKIEESGFKVDSEEIDLVNNYQITIKISKENKEEK</sequence>
<dbReference type="InterPro" id="IPR041468">
    <property type="entry name" value="HTH_ParB/Spo0J"/>
</dbReference>
<reference evidence="6" key="1">
    <citation type="submission" date="2020-10" db="EMBL/GenBank/DDBJ databases">
        <authorList>
            <person name="Gilroy R."/>
        </authorList>
    </citation>
    <scope>NUCLEOTIDE SEQUENCE</scope>
    <source>
        <strain evidence="6">CHK195-26880</strain>
    </source>
</reference>
<evidence type="ECO:0000256" key="3">
    <source>
        <dbReference type="ARBA" id="ARBA00023125"/>
    </source>
</evidence>
<evidence type="ECO:0000256" key="4">
    <source>
        <dbReference type="SAM" id="MobiDB-lite"/>
    </source>
</evidence>
<dbReference type="EMBL" id="DVKQ01000100">
    <property type="protein sequence ID" value="HIT38334.1"/>
    <property type="molecule type" value="Genomic_DNA"/>
</dbReference>
<dbReference type="GO" id="GO:0045881">
    <property type="term" value="P:positive regulation of sporulation resulting in formation of a cellular spore"/>
    <property type="evidence" value="ECO:0007669"/>
    <property type="project" value="TreeGrafter"/>
</dbReference>
<dbReference type="SUPFAM" id="SSF109709">
    <property type="entry name" value="KorB DNA-binding domain-like"/>
    <property type="match status" value="1"/>
</dbReference>
<comment type="similarity">
    <text evidence="2">Belongs to the ParB family.</text>
</comment>
<dbReference type="GO" id="GO:0003677">
    <property type="term" value="F:DNA binding"/>
    <property type="evidence" value="ECO:0007669"/>
    <property type="project" value="UniProtKB-KW"/>
</dbReference>
<comment type="subcellular location">
    <subcellularLocation>
        <location evidence="1">Cytoplasm</location>
        <location evidence="1">Nucleoid</location>
    </subcellularLocation>
</comment>
<dbReference type="Gene3D" id="1.10.10.2830">
    <property type="match status" value="1"/>
</dbReference>
<dbReference type="InterPro" id="IPR003115">
    <property type="entry name" value="ParB_N"/>
</dbReference>
<organism evidence="6 7">
    <name type="scientific">Candidatus Onthousia faecipullorum</name>
    <dbReference type="NCBI Taxonomy" id="2840887"/>
    <lineage>
        <taxon>Bacteria</taxon>
        <taxon>Bacillati</taxon>
        <taxon>Bacillota</taxon>
        <taxon>Bacilli</taxon>
        <taxon>Candidatus Onthousia</taxon>
    </lineage>
</organism>
<dbReference type="InterPro" id="IPR036086">
    <property type="entry name" value="ParB/Sulfiredoxin_sf"/>
</dbReference>
<dbReference type="GO" id="GO:0005694">
    <property type="term" value="C:chromosome"/>
    <property type="evidence" value="ECO:0007669"/>
    <property type="project" value="TreeGrafter"/>
</dbReference>
<reference evidence="6" key="2">
    <citation type="journal article" date="2021" name="PeerJ">
        <title>Extensive microbial diversity within the chicken gut microbiome revealed by metagenomics and culture.</title>
        <authorList>
            <person name="Gilroy R."/>
            <person name="Ravi A."/>
            <person name="Getino M."/>
            <person name="Pursley I."/>
            <person name="Horton D.L."/>
            <person name="Alikhan N.F."/>
            <person name="Baker D."/>
            <person name="Gharbi K."/>
            <person name="Hall N."/>
            <person name="Watson M."/>
            <person name="Adriaenssens E.M."/>
            <person name="Foster-Nyarko E."/>
            <person name="Jarju S."/>
            <person name="Secka A."/>
            <person name="Antonio M."/>
            <person name="Oren A."/>
            <person name="Chaudhuri R.R."/>
            <person name="La Ragione R."/>
            <person name="Hildebrand F."/>
            <person name="Pallen M.J."/>
        </authorList>
    </citation>
    <scope>NUCLEOTIDE SEQUENCE</scope>
    <source>
        <strain evidence="6">CHK195-26880</strain>
    </source>
</reference>
<dbReference type="Gene3D" id="3.90.1530.30">
    <property type="match status" value="1"/>
</dbReference>
<protein>
    <submittedName>
        <fullName evidence="6">ParB/RepB/Spo0J family partition protein</fullName>
    </submittedName>
</protein>
<evidence type="ECO:0000259" key="5">
    <source>
        <dbReference type="SMART" id="SM00470"/>
    </source>
</evidence>
<gene>
    <name evidence="6" type="ORF">IAB59_07660</name>
</gene>
<dbReference type="FunFam" id="3.90.1530.30:FF:000001">
    <property type="entry name" value="Chromosome partitioning protein ParB"/>
    <property type="match status" value="1"/>
</dbReference>
<comment type="caution">
    <text evidence="6">The sequence shown here is derived from an EMBL/GenBank/DDBJ whole genome shotgun (WGS) entry which is preliminary data.</text>
</comment>
<keyword evidence="3" id="KW-0238">DNA-binding</keyword>
<dbReference type="NCBIfam" id="TIGR00180">
    <property type="entry name" value="parB_part"/>
    <property type="match status" value="1"/>
</dbReference>
<dbReference type="PANTHER" id="PTHR33375">
    <property type="entry name" value="CHROMOSOME-PARTITIONING PROTEIN PARB-RELATED"/>
    <property type="match status" value="1"/>
</dbReference>
<dbReference type="AlphaFoldDB" id="A0A9D1KC87"/>
<evidence type="ECO:0000313" key="6">
    <source>
        <dbReference type="EMBL" id="HIT38334.1"/>
    </source>
</evidence>
<dbReference type="GO" id="GO:0007059">
    <property type="term" value="P:chromosome segregation"/>
    <property type="evidence" value="ECO:0007669"/>
    <property type="project" value="TreeGrafter"/>
</dbReference>
<evidence type="ECO:0000256" key="2">
    <source>
        <dbReference type="ARBA" id="ARBA00006295"/>
    </source>
</evidence>
<accession>A0A9D1KC87</accession>
<feature type="compositionally biased region" description="Polar residues" evidence="4">
    <location>
        <begin position="342"/>
        <end position="351"/>
    </location>
</feature>
<dbReference type="FunFam" id="1.10.10.2830:FF:000001">
    <property type="entry name" value="Chromosome partitioning protein ParB"/>
    <property type="match status" value="1"/>
</dbReference>
<evidence type="ECO:0000313" key="7">
    <source>
        <dbReference type="Proteomes" id="UP000886833"/>
    </source>
</evidence>
<dbReference type="InterPro" id="IPR050336">
    <property type="entry name" value="Chromosome_partition/occlusion"/>
</dbReference>
<dbReference type="Proteomes" id="UP000886833">
    <property type="component" value="Unassembled WGS sequence"/>
</dbReference>
<dbReference type="GO" id="GO:0009295">
    <property type="term" value="C:nucleoid"/>
    <property type="evidence" value="ECO:0007669"/>
    <property type="project" value="UniProtKB-SubCell"/>
</dbReference>
<dbReference type="SUPFAM" id="SSF110849">
    <property type="entry name" value="ParB/Sulfiredoxin"/>
    <property type="match status" value="1"/>
</dbReference>
<dbReference type="PANTHER" id="PTHR33375:SF8">
    <property type="entry name" value="NUCLEOID OCCLUSION PROTEIN"/>
    <property type="match status" value="1"/>
</dbReference>
<proteinExistence type="inferred from homology"/>
<dbReference type="SMART" id="SM00470">
    <property type="entry name" value="ParB"/>
    <property type="match status" value="1"/>
</dbReference>
<feature type="domain" description="ParB-like N-terminal" evidence="5">
    <location>
        <begin position="9"/>
        <end position="98"/>
    </location>
</feature>
<dbReference type="CDD" id="cd16393">
    <property type="entry name" value="SPO0J_N"/>
    <property type="match status" value="1"/>
</dbReference>
<dbReference type="InterPro" id="IPR004437">
    <property type="entry name" value="ParB/RepB/Spo0J"/>
</dbReference>
<name>A0A9D1KC87_9FIRM</name>
<evidence type="ECO:0000256" key="1">
    <source>
        <dbReference type="ARBA" id="ARBA00004453"/>
    </source>
</evidence>
<dbReference type="Pfam" id="PF17762">
    <property type="entry name" value="HTH_ParB"/>
    <property type="match status" value="1"/>
</dbReference>